<reference evidence="1" key="1">
    <citation type="journal article" date="2016" name="Int. J. Mol. Sci.">
        <title>Comparative genomics of the extreme acidophile Acidithiobacillus thiooxidans reveals intraspecific divergence and niche adaptation.</title>
        <authorList>
            <person name="Zhang X."/>
            <person name="Feng X."/>
            <person name="Tao J."/>
            <person name="Ma L."/>
            <person name="Xiao Y."/>
            <person name="Liang Y."/>
            <person name="Liu X."/>
            <person name="Yin H."/>
        </authorList>
    </citation>
    <scope>NUCLEOTIDE SEQUENCE [LARGE SCALE GENOMIC DNA]</scope>
    <source>
        <strain evidence="1">DXS-W</strain>
    </source>
</reference>
<evidence type="ECO:0000313" key="1">
    <source>
        <dbReference type="EMBL" id="OCX74013.1"/>
    </source>
</evidence>
<name>A0A1C2IDH3_ACITH</name>
<proteinExistence type="predicted"/>
<comment type="caution">
    <text evidence="1">The sequence shown here is derived from an EMBL/GenBank/DDBJ whole genome shotgun (WGS) entry which is preliminary data.</text>
</comment>
<dbReference type="Proteomes" id="UP000095008">
    <property type="component" value="Unassembled WGS sequence"/>
</dbReference>
<dbReference type="EMBL" id="LWRY01000053">
    <property type="protein sequence ID" value="OCX74013.1"/>
    <property type="molecule type" value="Genomic_DNA"/>
</dbReference>
<protein>
    <submittedName>
        <fullName evidence="1">Uncharacterized protein</fullName>
    </submittedName>
</protein>
<organism evidence="1 2">
    <name type="scientific">Acidithiobacillus thiooxidans</name>
    <name type="common">Thiobacillus thiooxidans</name>
    <dbReference type="NCBI Taxonomy" id="930"/>
    <lineage>
        <taxon>Bacteria</taxon>
        <taxon>Pseudomonadati</taxon>
        <taxon>Pseudomonadota</taxon>
        <taxon>Acidithiobacillia</taxon>
        <taxon>Acidithiobacillales</taxon>
        <taxon>Acidithiobacillaceae</taxon>
        <taxon>Acidithiobacillus</taxon>
    </lineage>
</organism>
<sequence>MGDSMKLGDRIFYLERFYYGELQESSGMVIRVQGSDFNKTVTFIDNAARIDTIRMMDISDYESGHEAFFAEVSQFHAENFKIYPAGLRLPVIALAYSKNRRANDADLLVLSPDETIKTHIWSSHLLCCDGEDHSTVFHRAMRELPGSESGMNRRGAYVGKERDALWRKAKKTVMQFRDGTLKKMDPRLGLL</sequence>
<gene>
    <name evidence="1" type="ORF">A6M23_07140</name>
</gene>
<dbReference type="AlphaFoldDB" id="A0A1C2IDH3"/>
<accession>A0A1C2IDH3</accession>
<evidence type="ECO:0000313" key="2">
    <source>
        <dbReference type="Proteomes" id="UP000095008"/>
    </source>
</evidence>
<keyword evidence="2" id="KW-1185">Reference proteome</keyword>